<keyword evidence="4 5" id="KW-0472">Membrane</keyword>
<evidence type="ECO:0000256" key="3">
    <source>
        <dbReference type="ARBA" id="ARBA00022989"/>
    </source>
</evidence>
<proteinExistence type="predicted"/>
<evidence type="ECO:0000313" key="7">
    <source>
        <dbReference type="Proteomes" id="UP000239504"/>
    </source>
</evidence>
<keyword evidence="2 5" id="KW-0812">Transmembrane</keyword>
<dbReference type="AlphaFoldDB" id="A0A2S7K1J1"/>
<gene>
    <name evidence="6" type="ORF">CW354_18495</name>
</gene>
<evidence type="ECO:0000256" key="1">
    <source>
        <dbReference type="ARBA" id="ARBA00004127"/>
    </source>
</evidence>
<dbReference type="OrthoDB" id="9811969at2"/>
<comment type="subcellular location">
    <subcellularLocation>
        <location evidence="1">Endomembrane system</location>
        <topology evidence="1">Multi-pass membrane protein</topology>
    </subcellularLocation>
</comment>
<keyword evidence="6" id="KW-0489">Methyltransferase</keyword>
<accession>A0A2S7K1J1</accession>
<sequence length="196" mass="21712">MVRALLILAAVNAVLSIPMAMLVKRDFAERGRVSLSMAVWTGAAMHGNALLLFAIAWFDRGSLGDLGEFTVAAGGLFAFAGAMLIYLGRSAYADFSRVYGLKEDELIERGVYRWSRNRQYVGYALFLGGVSLIAMSIWAFSLALLFALFIHCYIVAVEEPHLRAAFGKAYEAYVVRTARYFGLPSGRRHIDINEKL</sequence>
<name>A0A2S7K1J1_9PROT</name>
<organism evidence="6 7">
    <name type="scientific">Hyphococcus luteus</name>
    <dbReference type="NCBI Taxonomy" id="2058213"/>
    <lineage>
        <taxon>Bacteria</taxon>
        <taxon>Pseudomonadati</taxon>
        <taxon>Pseudomonadota</taxon>
        <taxon>Alphaproteobacteria</taxon>
        <taxon>Parvularculales</taxon>
        <taxon>Parvularculaceae</taxon>
        <taxon>Hyphococcus</taxon>
    </lineage>
</organism>
<dbReference type="RefSeq" id="WP_104831543.1">
    <property type="nucleotide sequence ID" value="NZ_PJCH01000015.1"/>
</dbReference>
<evidence type="ECO:0000256" key="4">
    <source>
        <dbReference type="ARBA" id="ARBA00023136"/>
    </source>
</evidence>
<evidence type="ECO:0000313" key="6">
    <source>
        <dbReference type="EMBL" id="PQA86331.1"/>
    </source>
</evidence>
<feature type="transmembrane region" description="Helical" evidence="5">
    <location>
        <begin position="35"/>
        <end position="57"/>
    </location>
</feature>
<dbReference type="GO" id="GO:0012505">
    <property type="term" value="C:endomembrane system"/>
    <property type="evidence" value="ECO:0007669"/>
    <property type="project" value="UniProtKB-SubCell"/>
</dbReference>
<protein>
    <submittedName>
        <fullName evidence="6">S-isoprenylcysteine methyltransferase</fullName>
    </submittedName>
</protein>
<keyword evidence="3 5" id="KW-1133">Transmembrane helix</keyword>
<dbReference type="InterPro" id="IPR007318">
    <property type="entry name" value="Phopholipid_MeTrfase"/>
</dbReference>
<evidence type="ECO:0000256" key="5">
    <source>
        <dbReference type="SAM" id="Phobius"/>
    </source>
</evidence>
<dbReference type="GO" id="GO:0008168">
    <property type="term" value="F:methyltransferase activity"/>
    <property type="evidence" value="ECO:0007669"/>
    <property type="project" value="UniProtKB-KW"/>
</dbReference>
<keyword evidence="6" id="KW-0808">Transferase</keyword>
<keyword evidence="7" id="KW-1185">Reference proteome</keyword>
<reference evidence="6 7" key="1">
    <citation type="submission" date="2017-12" db="EMBL/GenBank/DDBJ databases">
        <authorList>
            <person name="Hurst M.R.H."/>
        </authorList>
    </citation>
    <scope>NUCLEOTIDE SEQUENCE [LARGE SCALE GENOMIC DNA]</scope>
    <source>
        <strain evidence="6 7">SY-3-19</strain>
    </source>
</reference>
<dbReference type="Gene3D" id="1.20.120.1630">
    <property type="match status" value="1"/>
</dbReference>
<evidence type="ECO:0000256" key="2">
    <source>
        <dbReference type="ARBA" id="ARBA00022692"/>
    </source>
</evidence>
<dbReference type="Proteomes" id="UP000239504">
    <property type="component" value="Unassembled WGS sequence"/>
</dbReference>
<feature type="transmembrane region" description="Helical" evidence="5">
    <location>
        <begin position="69"/>
        <end position="87"/>
    </location>
</feature>
<dbReference type="GO" id="GO:0032259">
    <property type="term" value="P:methylation"/>
    <property type="evidence" value="ECO:0007669"/>
    <property type="project" value="UniProtKB-KW"/>
</dbReference>
<comment type="caution">
    <text evidence="6">The sequence shown here is derived from an EMBL/GenBank/DDBJ whole genome shotgun (WGS) entry which is preliminary data.</text>
</comment>
<dbReference type="EMBL" id="PJCH01000015">
    <property type="protein sequence ID" value="PQA86331.1"/>
    <property type="molecule type" value="Genomic_DNA"/>
</dbReference>
<dbReference type="Pfam" id="PF04191">
    <property type="entry name" value="PEMT"/>
    <property type="match status" value="1"/>
</dbReference>
<feature type="transmembrane region" description="Helical" evidence="5">
    <location>
        <begin position="123"/>
        <end position="150"/>
    </location>
</feature>
<feature type="transmembrane region" description="Helical" evidence="5">
    <location>
        <begin position="6"/>
        <end position="23"/>
    </location>
</feature>